<reference evidence="3" key="1">
    <citation type="submission" date="2020-07" db="EMBL/GenBank/DDBJ databases">
        <title>Genome sequence and genetic diversity analysis of an under-domesticated orphan crop, white fonio (Digitaria exilis).</title>
        <authorList>
            <person name="Bennetzen J.L."/>
            <person name="Chen S."/>
            <person name="Ma X."/>
            <person name="Wang X."/>
            <person name="Yssel A.E.J."/>
            <person name="Chaluvadi S.R."/>
            <person name="Johnson M."/>
            <person name="Gangashetty P."/>
            <person name="Hamidou F."/>
            <person name="Sanogo M.D."/>
            <person name="Zwaenepoel A."/>
            <person name="Wallace J."/>
            <person name="Van De Peer Y."/>
            <person name="Van Deynze A."/>
        </authorList>
    </citation>
    <scope>NUCLEOTIDE SEQUENCE</scope>
    <source>
        <tissue evidence="3">Leaves</tissue>
    </source>
</reference>
<proteinExistence type="predicted"/>
<dbReference type="Gene3D" id="1.20.1280.50">
    <property type="match status" value="1"/>
</dbReference>
<accession>A0A835KW54</accession>
<sequence>MNTAPSLVLMEKDCRRRRRSKTSDDGPGYSHGGVTASSHDGPSGRLTNIDDLADDLLELVLLHIPSPVTILRAGATCRRWRRMISNATFLRRLPPSLQSPYVVGHYYAGMKTSLVLKPSPPPGDESHQKMTIAAVDYVRRRVSHGIILPQDYKTHTMDLTDSHGGLLAFVRYDSTVVVYDPFTWEYREVYLPAAATAPAPGRFSTCLGAFFLDAGADDDTVTTRLSLLNLRMLCVCLVSESERHGHDDEITSLTAMAFVFSATENRWILLNSTVLKQQDDMSPEHKYNEPYVYRFVGRMEGSLVWSVRGCKVIHVDESSGEFSTFTLPSTSDHSVRKFLMDDRWNLRLVGRVVDGGDAGIRLARIVGTSDLLVLRCVSAGGGGGGEVMVERTANISHLANMEARLPWCFLETEEAVPAGSVIVVVLPSGKCEWAFTTDVDTMELKRSGPKRNWRSGRLLPHELPWPPPIRRVPVLMQEDSRRLRSRTSTPTRLTNIDDLQELILLRIPSPVAILRAGATCRRWRRLISETSFLRRLPPSL</sequence>
<feature type="region of interest" description="Disordered" evidence="1">
    <location>
        <begin position="14"/>
        <end position="45"/>
    </location>
</feature>
<dbReference type="SUPFAM" id="SSF81383">
    <property type="entry name" value="F-box domain"/>
    <property type="match status" value="2"/>
</dbReference>
<dbReference type="EMBL" id="JACEFO010000191">
    <property type="protein sequence ID" value="KAF8776724.1"/>
    <property type="molecule type" value="Genomic_DNA"/>
</dbReference>
<dbReference type="InterPro" id="IPR036047">
    <property type="entry name" value="F-box-like_dom_sf"/>
</dbReference>
<feature type="domain" description="F-box" evidence="2">
    <location>
        <begin position="52"/>
        <end position="93"/>
    </location>
</feature>
<name>A0A835KW54_9POAL</name>
<dbReference type="OrthoDB" id="695793at2759"/>
<gene>
    <name evidence="3" type="ORF">HU200_003456</name>
</gene>
<keyword evidence="4" id="KW-1185">Reference proteome</keyword>
<dbReference type="Proteomes" id="UP000636709">
    <property type="component" value="Unassembled WGS sequence"/>
</dbReference>
<protein>
    <recommendedName>
        <fullName evidence="2">F-box domain-containing protein</fullName>
    </recommendedName>
</protein>
<dbReference type="InterPro" id="IPR001810">
    <property type="entry name" value="F-box_dom"/>
</dbReference>
<dbReference type="SMART" id="SM00256">
    <property type="entry name" value="FBOX"/>
    <property type="match status" value="2"/>
</dbReference>
<evidence type="ECO:0000259" key="2">
    <source>
        <dbReference type="SMART" id="SM00256"/>
    </source>
</evidence>
<evidence type="ECO:0000256" key="1">
    <source>
        <dbReference type="SAM" id="MobiDB-lite"/>
    </source>
</evidence>
<dbReference type="Pfam" id="PF00646">
    <property type="entry name" value="F-box"/>
    <property type="match status" value="1"/>
</dbReference>
<feature type="domain" description="F-box" evidence="2">
    <location>
        <begin position="495"/>
        <end position="536"/>
    </location>
</feature>
<dbReference type="AlphaFoldDB" id="A0A835KW54"/>
<organism evidence="3 4">
    <name type="scientific">Digitaria exilis</name>
    <dbReference type="NCBI Taxonomy" id="1010633"/>
    <lineage>
        <taxon>Eukaryota</taxon>
        <taxon>Viridiplantae</taxon>
        <taxon>Streptophyta</taxon>
        <taxon>Embryophyta</taxon>
        <taxon>Tracheophyta</taxon>
        <taxon>Spermatophyta</taxon>
        <taxon>Magnoliopsida</taxon>
        <taxon>Liliopsida</taxon>
        <taxon>Poales</taxon>
        <taxon>Poaceae</taxon>
        <taxon>PACMAD clade</taxon>
        <taxon>Panicoideae</taxon>
        <taxon>Panicodae</taxon>
        <taxon>Paniceae</taxon>
        <taxon>Anthephorinae</taxon>
        <taxon>Digitaria</taxon>
    </lineage>
</organism>
<evidence type="ECO:0000313" key="4">
    <source>
        <dbReference type="Proteomes" id="UP000636709"/>
    </source>
</evidence>
<evidence type="ECO:0000313" key="3">
    <source>
        <dbReference type="EMBL" id="KAF8776724.1"/>
    </source>
</evidence>
<comment type="caution">
    <text evidence="3">The sequence shown here is derived from an EMBL/GenBank/DDBJ whole genome shotgun (WGS) entry which is preliminary data.</text>
</comment>
<dbReference type="PANTHER" id="PTHR33207">
    <property type="entry name" value="F-BOX DOMAIN CONTAINING PROTEIN-RELATED"/>
    <property type="match status" value="1"/>
</dbReference>